<evidence type="ECO:0000259" key="6">
    <source>
        <dbReference type="PROSITE" id="PS52015"/>
    </source>
</evidence>
<keyword evidence="8" id="KW-1185">Reference proteome</keyword>
<evidence type="ECO:0000313" key="7">
    <source>
        <dbReference type="EMBL" id="MDL5032756.1"/>
    </source>
</evidence>
<feature type="compositionally biased region" description="Basic and acidic residues" evidence="5">
    <location>
        <begin position="127"/>
        <end position="144"/>
    </location>
</feature>
<feature type="region of interest" description="Disordered" evidence="5">
    <location>
        <begin position="66"/>
        <end position="97"/>
    </location>
</feature>
<keyword evidence="3" id="KW-1133">Transmembrane helix</keyword>
<evidence type="ECO:0000313" key="8">
    <source>
        <dbReference type="Proteomes" id="UP001238603"/>
    </source>
</evidence>
<dbReference type="Proteomes" id="UP001238603">
    <property type="component" value="Unassembled WGS sequence"/>
</dbReference>
<dbReference type="Pfam" id="PF13103">
    <property type="entry name" value="TonB_2"/>
    <property type="match status" value="1"/>
</dbReference>
<gene>
    <name evidence="7" type="ORF">QRD43_12655</name>
</gene>
<feature type="region of interest" description="Disordered" evidence="5">
    <location>
        <begin position="121"/>
        <end position="144"/>
    </location>
</feature>
<evidence type="ECO:0000256" key="4">
    <source>
        <dbReference type="ARBA" id="ARBA00023136"/>
    </source>
</evidence>
<evidence type="ECO:0000256" key="1">
    <source>
        <dbReference type="ARBA" id="ARBA00004167"/>
    </source>
</evidence>
<keyword evidence="4" id="KW-0472">Membrane</keyword>
<name>A0ABT7LML0_9BURK</name>
<evidence type="ECO:0000256" key="3">
    <source>
        <dbReference type="ARBA" id="ARBA00022989"/>
    </source>
</evidence>
<proteinExistence type="predicted"/>
<dbReference type="EMBL" id="JASVDS010000003">
    <property type="protein sequence ID" value="MDL5032756.1"/>
    <property type="molecule type" value="Genomic_DNA"/>
</dbReference>
<dbReference type="RefSeq" id="WP_285982831.1">
    <property type="nucleotide sequence ID" value="NZ_JASVDS010000003.1"/>
</dbReference>
<dbReference type="InterPro" id="IPR037682">
    <property type="entry name" value="TonB_C"/>
</dbReference>
<keyword evidence="2" id="KW-0812">Transmembrane</keyword>
<dbReference type="InterPro" id="IPR006260">
    <property type="entry name" value="TonB/TolA_C"/>
</dbReference>
<evidence type="ECO:0000256" key="5">
    <source>
        <dbReference type="SAM" id="MobiDB-lite"/>
    </source>
</evidence>
<comment type="subcellular location">
    <subcellularLocation>
        <location evidence="1">Membrane</location>
        <topology evidence="1">Single-pass membrane protein</topology>
    </subcellularLocation>
</comment>
<reference evidence="7 8" key="1">
    <citation type="submission" date="2023-06" db="EMBL/GenBank/DDBJ databases">
        <title>Pelomonas sp. APW6 16S ribosomal RNA gene genome sequencing and assembly.</title>
        <authorList>
            <person name="Woo H."/>
        </authorList>
    </citation>
    <scope>NUCLEOTIDE SEQUENCE [LARGE SCALE GENOMIC DNA]</scope>
    <source>
        <strain evidence="7 8">APW6</strain>
    </source>
</reference>
<feature type="domain" description="TonB C-terminal" evidence="6">
    <location>
        <begin position="182"/>
        <end position="279"/>
    </location>
</feature>
<accession>A0ABT7LML0</accession>
<comment type="caution">
    <text evidence="7">The sequence shown here is derived from an EMBL/GenBank/DDBJ whole genome shotgun (WGS) entry which is preliminary data.</text>
</comment>
<sequence>MQPRKIQPLHLALIVSLGLHLMLLALRIADPERFQRLFQDTPLEVVLVNARSKDAPAEAKALAQANLAGGGESARQKRATSPLAPSPRMELGDSTETQRNQIAKLQEVQQQLLAQVRRELALLPPPDPKRERSSPEAREQAEKRRQLVQLLAEIEKRVNDENARPRKRYVSPATREVVYAQYYDTLRRRIEERGTRDFPTYRGRKLYGELIMNIHVDFKGRLVDTEIIQSSGNNQLDKRAIAIVRACQPFGDFNTEMRRGAEVLVITTRFKFTREDGLEATVTEQL</sequence>
<dbReference type="Gene3D" id="3.30.1150.10">
    <property type="match status" value="1"/>
</dbReference>
<organism evidence="7 8">
    <name type="scientific">Roseateles subflavus</name>
    <dbReference type="NCBI Taxonomy" id="3053353"/>
    <lineage>
        <taxon>Bacteria</taxon>
        <taxon>Pseudomonadati</taxon>
        <taxon>Pseudomonadota</taxon>
        <taxon>Betaproteobacteria</taxon>
        <taxon>Burkholderiales</taxon>
        <taxon>Sphaerotilaceae</taxon>
        <taxon>Roseateles</taxon>
    </lineage>
</organism>
<dbReference type="NCBIfam" id="TIGR01352">
    <property type="entry name" value="tonB_Cterm"/>
    <property type="match status" value="1"/>
</dbReference>
<dbReference type="SUPFAM" id="SSF74653">
    <property type="entry name" value="TolA/TonB C-terminal domain"/>
    <property type="match status" value="1"/>
</dbReference>
<evidence type="ECO:0000256" key="2">
    <source>
        <dbReference type="ARBA" id="ARBA00022692"/>
    </source>
</evidence>
<protein>
    <submittedName>
        <fullName evidence="7">TonB family protein</fullName>
    </submittedName>
</protein>
<dbReference type="PROSITE" id="PS52015">
    <property type="entry name" value="TONB_CTD"/>
    <property type="match status" value="1"/>
</dbReference>